<keyword evidence="1" id="KW-0472">Membrane</keyword>
<evidence type="ECO:0000313" key="3">
    <source>
        <dbReference type="Proteomes" id="UP000826271"/>
    </source>
</evidence>
<dbReference type="InterPro" id="IPR040304">
    <property type="entry name" value="ATG8-IP-1/2"/>
</dbReference>
<dbReference type="EMBL" id="WHWC01000001">
    <property type="protein sequence ID" value="KAG8391846.1"/>
    <property type="molecule type" value="Genomic_DNA"/>
</dbReference>
<dbReference type="PANTHER" id="PTHR34797:SF1">
    <property type="entry name" value="ATG8-INTERACTING PROTEIN 2"/>
    <property type="match status" value="1"/>
</dbReference>
<keyword evidence="3" id="KW-1185">Reference proteome</keyword>
<reference evidence="2" key="1">
    <citation type="submission" date="2019-10" db="EMBL/GenBank/DDBJ databases">
        <authorList>
            <person name="Zhang R."/>
            <person name="Pan Y."/>
            <person name="Wang J."/>
            <person name="Ma R."/>
            <person name="Yu S."/>
        </authorList>
    </citation>
    <scope>NUCLEOTIDE SEQUENCE</scope>
    <source>
        <strain evidence="2">LA-IB0</strain>
        <tissue evidence="2">Leaf</tissue>
    </source>
</reference>
<dbReference type="PANTHER" id="PTHR34797">
    <property type="entry name" value="ATG8-INTERACTING PROTEIN 2"/>
    <property type="match status" value="1"/>
</dbReference>
<name>A0AAV6YFW2_9LAMI</name>
<dbReference type="Proteomes" id="UP000826271">
    <property type="component" value="Unassembled WGS sequence"/>
</dbReference>
<sequence length="290" mass="32301">MSENKGEEILPRGNEWEVVTLTESAYAAAAGPEQGIQDSSHSNLIGNNNAEIDRAMLMSGHFGISPRKNENLPLDPEKEESYEKECKTDEMDLKHEENLNIEGLISDEFAGVPNFDGKGDSMSYYSSDFVDVTPSNLIEKEPSMYDTGKFGSHDDKAAADTPYMAEEGSGINETFESLENVQKNNEEDKYNEPSNLPCEAWWRRHAASLYGHAKNANPLWSIVVVAAVMGLVVIGHRWQRNKPQVFQLKSQLVIDDKGSGWILGPLTRLKDVNLSGQHSSYIRLSSFAEQ</sequence>
<organism evidence="2 3">
    <name type="scientific">Buddleja alternifolia</name>
    <dbReference type="NCBI Taxonomy" id="168488"/>
    <lineage>
        <taxon>Eukaryota</taxon>
        <taxon>Viridiplantae</taxon>
        <taxon>Streptophyta</taxon>
        <taxon>Embryophyta</taxon>
        <taxon>Tracheophyta</taxon>
        <taxon>Spermatophyta</taxon>
        <taxon>Magnoliopsida</taxon>
        <taxon>eudicotyledons</taxon>
        <taxon>Gunneridae</taxon>
        <taxon>Pentapetalae</taxon>
        <taxon>asterids</taxon>
        <taxon>lamiids</taxon>
        <taxon>Lamiales</taxon>
        <taxon>Scrophulariaceae</taxon>
        <taxon>Buddlejeae</taxon>
        <taxon>Buddleja</taxon>
    </lineage>
</organism>
<evidence type="ECO:0000313" key="2">
    <source>
        <dbReference type="EMBL" id="KAG8391846.1"/>
    </source>
</evidence>
<feature type="transmembrane region" description="Helical" evidence="1">
    <location>
        <begin position="219"/>
        <end position="238"/>
    </location>
</feature>
<keyword evidence="1" id="KW-0812">Transmembrane</keyword>
<dbReference type="AlphaFoldDB" id="A0AAV6YFW2"/>
<keyword evidence="1" id="KW-1133">Transmembrane helix</keyword>
<evidence type="ECO:0000256" key="1">
    <source>
        <dbReference type="SAM" id="Phobius"/>
    </source>
</evidence>
<evidence type="ECO:0008006" key="4">
    <source>
        <dbReference type="Google" id="ProtNLM"/>
    </source>
</evidence>
<accession>A0AAV6YFW2</accession>
<protein>
    <recommendedName>
        <fullName evidence="4">ATG8-interacting protein 1</fullName>
    </recommendedName>
</protein>
<comment type="caution">
    <text evidence="2">The sequence shown here is derived from an EMBL/GenBank/DDBJ whole genome shotgun (WGS) entry which is preliminary data.</text>
</comment>
<proteinExistence type="predicted"/>
<gene>
    <name evidence="2" type="ORF">BUALT_Bualt01G0229400</name>
</gene>